<dbReference type="GO" id="GO:0140359">
    <property type="term" value="F:ABC-type transporter activity"/>
    <property type="evidence" value="ECO:0007669"/>
    <property type="project" value="InterPro"/>
</dbReference>
<dbReference type="Proteomes" id="UP000735874">
    <property type="component" value="Unassembled WGS sequence"/>
</dbReference>
<keyword evidence="4 6" id="KW-1133">Transmembrane helix</keyword>
<dbReference type="PANTHER" id="PTHR19241">
    <property type="entry name" value="ATP-BINDING CASSETTE TRANSPORTER"/>
    <property type="match status" value="1"/>
</dbReference>
<gene>
    <name evidence="13" type="ORF">PC110_g18652</name>
    <name evidence="8" type="ORF">PC113_g18368</name>
    <name evidence="10" type="ORF">PC115_g8103</name>
    <name evidence="9" type="ORF">PC117_g19589</name>
    <name evidence="11" type="ORF">PC118_g9310</name>
    <name evidence="12" type="ORF">PC129_g17067</name>
</gene>
<evidence type="ECO:0000313" key="9">
    <source>
        <dbReference type="EMBL" id="KAG2909749.1"/>
    </source>
</evidence>
<evidence type="ECO:0000313" key="11">
    <source>
        <dbReference type="EMBL" id="KAG2983668.1"/>
    </source>
</evidence>
<evidence type="ECO:0000256" key="4">
    <source>
        <dbReference type="ARBA" id="ARBA00022989"/>
    </source>
</evidence>
<dbReference type="EMBL" id="RCMI01000204">
    <property type="protein sequence ID" value="KAG2925799.1"/>
    <property type="molecule type" value="Genomic_DNA"/>
</dbReference>
<dbReference type="Proteomes" id="UP000736787">
    <property type="component" value="Unassembled WGS sequence"/>
</dbReference>
<name>A0A329RP86_9STRA</name>
<evidence type="ECO:0000256" key="6">
    <source>
        <dbReference type="SAM" id="Phobius"/>
    </source>
</evidence>
<dbReference type="Proteomes" id="UP000774804">
    <property type="component" value="Unassembled WGS sequence"/>
</dbReference>
<dbReference type="EMBL" id="RCMV01000891">
    <property type="protein sequence ID" value="KAG3211962.1"/>
    <property type="molecule type" value="Genomic_DNA"/>
</dbReference>
<evidence type="ECO:0000256" key="5">
    <source>
        <dbReference type="ARBA" id="ARBA00023136"/>
    </source>
</evidence>
<evidence type="ECO:0000313" key="14">
    <source>
        <dbReference type="Proteomes" id="UP000251314"/>
    </source>
</evidence>
<dbReference type="Proteomes" id="UP000760860">
    <property type="component" value="Unassembled WGS sequence"/>
</dbReference>
<keyword evidence="3 6" id="KW-0812">Transmembrane</keyword>
<evidence type="ECO:0000259" key="7">
    <source>
        <dbReference type="Pfam" id="PF01061"/>
    </source>
</evidence>
<dbReference type="EMBL" id="RCMK01000861">
    <property type="protein sequence ID" value="KAG2909749.1"/>
    <property type="molecule type" value="Genomic_DNA"/>
</dbReference>
<organism evidence="13 14">
    <name type="scientific">Phytophthora cactorum</name>
    <dbReference type="NCBI Taxonomy" id="29920"/>
    <lineage>
        <taxon>Eukaryota</taxon>
        <taxon>Sar</taxon>
        <taxon>Stramenopiles</taxon>
        <taxon>Oomycota</taxon>
        <taxon>Peronosporomycetes</taxon>
        <taxon>Peronosporales</taxon>
        <taxon>Peronosporaceae</taxon>
        <taxon>Phytophthora</taxon>
    </lineage>
</organism>
<protein>
    <recommendedName>
        <fullName evidence="7">ABC-2 type transporter transmembrane domain-containing protein</fullName>
    </recommendedName>
</protein>
<sequence length="155" mass="17345">MGLAYTTVDTLSVAKFALIPSIFATRYVVYKQRGANFYRTSSFVVASSVKEIPLVVMEILLFGTLTYWMCGFVASVQSYLIYQLLLFVVNMAYVAVFFFIASVCPNINVANPISLLVLLFLATFSGYLITKGSTPAYLSWVYWHSPHVWGSMLSL</sequence>
<evidence type="ECO:0000256" key="2">
    <source>
        <dbReference type="ARBA" id="ARBA00022448"/>
    </source>
</evidence>
<proteinExistence type="predicted"/>
<evidence type="ECO:0000313" key="10">
    <source>
        <dbReference type="EMBL" id="KAG2925799.1"/>
    </source>
</evidence>
<evidence type="ECO:0000256" key="1">
    <source>
        <dbReference type="ARBA" id="ARBA00004141"/>
    </source>
</evidence>
<dbReference type="EMBL" id="MJFZ01000816">
    <property type="protein sequence ID" value="RAW24928.1"/>
    <property type="molecule type" value="Genomic_DNA"/>
</dbReference>
<keyword evidence="2" id="KW-0813">Transport</keyword>
<keyword evidence="5 6" id="KW-0472">Membrane</keyword>
<evidence type="ECO:0000256" key="3">
    <source>
        <dbReference type="ARBA" id="ARBA00022692"/>
    </source>
</evidence>
<dbReference type="GO" id="GO:0016020">
    <property type="term" value="C:membrane"/>
    <property type="evidence" value="ECO:0007669"/>
    <property type="project" value="UniProtKB-SubCell"/>
</dbReference>
<evidence type="ECO:0000313" key="13">
    <source>
        <dbReference type="EMBL" id="RAW24928.1"/>
    </source>
</evidence>
<feature type="transmembrane region" description="Helical" evidence="6">
    <location>
        <begin position="12"/>
        <end position="30"/>
    </location>
</feature>
<dbReference type="Proteomes" id="UP000251314">
    <property type="component" value="Unassembled WGS sequence"/>
</dbReference>
<dbReference type="InterPro" id="IPR013525">
    <property type="entry name" value="ABC2_TM"/>
</dbReference>
<dbReference type="EMBL" id="RCML01000252">
    <property type="protein sequence ID" value="KAG2983668.1"/>
    <property type="molecule type" value="Genomic_DNA"/>
</dbReference>
<dbReference type="AlphaFoldDB" id="A0A329RP86"/>
<feature type="transmembrane region" description="Helical" evidence="6">
    <location>
        <begin position="51"/>
        <end position="74"/>
    </location>
</feature>
<feature type="transmembrane region" description="Helical" evidence="6">
    <location>
        <begin position="113"/>
        <end position="130"/>
    </location>
</feature>
<dbReference type="Pfam" id="PF01061">
    <property type="entry name" value="ABC2_membrane"/>
    <property type="match status" value="1"/>
</dbReference>
<dbReference type="OrthoDB" id="66620at2759"/>
<feature type="transmembrane region" description="Helical" evidence="6">
    <location>
        <begin position="80"/>
        <end position="101"/>
    </location>
</feature>
<comment type="subcellular location">
    <subcellularLocation>
        <location evidence="1">Membrane</location>
        <topology evidence="1">Multi-pass membrane protein</topology>
    </subcellularLocation>
</comment>
<evidence type="ECO:0000313" key="12">
    <source>
        <dbReference type="EMBL" id="KAG3211962.1"/>
    </source>
</evidence>
<reference evidence="13 14" key="1">
    <citation type="submission" date="2018-01" db="EMBL/GenBank/DDBJ databases">
        <title>Draft genome of the strawberry crown rot pathogen Phytophthora cactorum.</title>
        <authorList>
            <person name="Armitage A.D."/>
            <person name="Lysoe E."/>
            <person name="Nellist C.F."/>
            <person name="Harrison R.J."/>
            <person name="Brurberg M.B."/>
        </authorList>
    </citation>
    <scope>NUCLEOTIDE SEQUENCE [LARGE SCALE GENOMIC DNA]</scope>
    <source>
        <strain evidence="13 14">10300</strain>
    </source>
</reference>
<dbReference type="VEuPathDB" id="FungiDB:PC110_g18652"/>
<dbReference type="Proteomes" id="UP000697107">
    <property type="component" value="Unassembled WGS sequence"/>
</dbReference>
<accession>A0A329RP86</accession>
<dbReference type="EMBL" id="RCMG01000857">
    <property type="protein sequence ID" value="KAG2844599.1"/>
    <property type="molecule type" value="Genomic_DNA"/>
</dbReference>
<feature type="domain" description="ABC-2 type transporter transmembrane" evidence="7">
    <location>
        <begin position="1"/>
        <end position="150"/>
    </location>
</feature>
<keyword evidence="14" id="KW-1185">Reference proteome</keyword>
<evidence type="ECO:0000313" key="8">
    <source>
        <dbReference type="EMBL" id="KAG2844599.1"/>
    </source>
</evidence>
<comment type="caution">
    <text evidence="13">The sequence shown here is derived from an EMBL/GenBank/DDBJ whole genome shotgun (WGS) entry which is preliminary data.</text>
</comment>
<reference evidence="12" key="2">
    <citation type="submission" date="2018-05" db="EMBL/GenBank/DDBJ databases">
        <title>Effector identification in a new, highly contiguous assembly of the strawberry crown rot pathogen Phytophthora cactorum.</title>
        <authorList>
            <person name="Armitage A.D."/>
            <person name="Nellist C.F."/>
            <person name="Bates H."/>
            <person name="Vickerstaff R.J."/>
            <person name="Harrison R.J."/>
        </authorList>
    </citation>
    <scope>NUCLEOTIDE SEQUENCE</scope>
    <source>
        <strain evidence="8">15-7</strain>
        <strain evidence="10">4032</strain>
        <strain evidence="9">4040</strain>
        <strain evidence="11">P415</strain>
        <strain evidence="12">P421</strain>
    </source>
</reference>